<keyword evidence="1" id="KW-0472">Membrane</keyword>
<evidence type="ECO:0000259" key="2">
    <source>
        <dbReference type="Pfam" id="PF01757"/>
    </source>
</evidence>
<feature type="transmembrane region" description="Helical" evidence="1">
    <location>
        <begin position="153"/>
        <end position="170"/>
    </location>
</feature>
<feature type="transmembrane region" description="Helical" evidence="1">
    <location>
        <begin position="299"/>
        <end position="317"/>
    </location>
</feature>
<dbReference type="GO" id="GO:0016747">
    <property type="term" value="F:acyltransferase activity, transferring groups other than amino-acyl groups"/>
    <property type="evidence" value="ECO:0007669"/>
    <property type="project" value="InterPro"/>
</dbReference>
<dbReference type="AlphaFoldDB" id="A0AB37VCT7"/>
<dbReference type="GO" id="GO:0000271">
    <property type="term" value="P:polysaccharide biosynthetic process"/>
    <property type="evidence" value="ECO:0007669"/>
    <property type="project" value="TreeGrafter"/>
</dbReference>
<protein>
    <recommendedName>
        <fullName evidence="2">Acyltransferase 3 domain-containing protein</fullName>
    </recommendedName>
</protein>
<dbReference type="GO" id="GO:0016020">
    <property type="term" value="C:membrane"/>
    <property type="evidence" value="ECO:0007669"/>
    <property type="project" value="TreeGrafter"/>
</dbReference>
<dbReference type="EMBL" id="QKPI01000076">
    <property type="protein sequence ID" value="RWT73943.1"/>
    <property type="molecule type" value="Genomic_DNA"/>
</dbReference>
<feature type="transmembrane region" description="Helical" evidence="1">
    <location>
        <begin position="127"/>
        <end position="146"/>
    </location>
</feature>
<organism evidence="3 4">
    <name type="scientific">Enterobacter cloacae</name>
    <dbReference type="NCBI Taxonomy" id="550"/>
    <lineage>
        <taxon>Bacteria</taxon>
        <taxon>Pseudomonadati</taxon>
        <taxon>Pseudomonadota</taxon>
        <taxon>Gammaproteobacteria</taxon>
        <taxon>Enterobacterales</taxon>
        <taxon>Enterobacteriaceae</taxon>
        <taxon>Enterobacter</taxon>
        <taxon>Enterobacter cloacae complex</taxon>
    </lineage>
</organism>
<feature type="transmembrane region" description="Helical" evidence="1">
    <location>
        <begin position="233"/>
        <end position="249"/>
    </location>
</feature>
<keyword evidence="1" id="KW-1133">Transmembrane helix</keyword>
<name>A0AB37VCT7_ENTCL</name>
<evidence type="ECO:0000313" key="3">
    <source>
        <dbReference type="EMBL" id="RWT73943.1"/>
    </source>
</evidence>
<proteinExistence type="predicted"/>
<sequence>MNKEIKALTGIRGIFAIYVMFYHINPMGWSSDFIRNGYLAVDLFFVLSGFIMCYVYKEKFISKVGENNYMKFLYNRFTRIYPLYFFAVSMVFIFFTNKTDQARSFYTYVCNIIFAQSVTGNGIIEPAWSLSTEVIAYLLFPFILYLSFKYKQVYTALVYASLCALCFISVKSAKIDIFTGPLAIVRCLSEYVIGVLSFRFYEFIKLKGISTSFLTDALSVTAIFILSFKGLDIVAVILFAFLIASLASSKSITSIFLSSSIIYYSGLLSYSIYIWHGVFSRNLSWQVRQLSEGAGISHLWMAIALTLIASVITYHLLEKPLHYFLKKLA</sequence>
<dbReference type="InterPro" id="IPR050879">
    <property type="entry name" value="Acyltransferase_3"/>
</dbReference>
<feature type="transmembrane region" description="Helical" evidence="1">
    <location>
        <begin position="37"/>
        <end position="56"/>
    </location>
</feature>
<gene>
    <name evidence="3" type="ORF">DN595_22620</name>
</gene>
<feature type="domain" description="Acyltransferase 3" evidence="2">
    <location>
        <begin position="6"/>
        <end position="314"/>
    </location>
</feature>
<dbReference type="RefSeq" id="WP_128340112.1">
    <property type="nucleotide sequence ID" value="NZ_QKPI01000076.1"/>
</dbReference>
<dbReference type="Pfam" id="PF01757">
    <property type="entry name" value="Acyl_transf_3"/>
    <property type="match status" value="1"/>
</dbReference>
<accession>A0AB37VCT7</accession>
<reference evidence="3 4" key="1">
    <citation type="submission" date="2018-06" db="EMBL/GenBank/DDBJ databases">
        <title>Carbapenemase-producing Enterobacteriaceae present in wastewater treatment plant effluent and nearby surface waters in the US.</title>
        <authorList>
            <person name="Mathys D.A."/>
            <person name="Mollenkopf D.F."/>
            <person name="Feicht S.M."/>
            <person name="Adams R.J."/>
            <person name="Albers A.L."/>
            <person name="Grooters S.V."/>
            <person name="Stuever D.M."/>
            <person name="Daniels J.B."/>
            <person name="Wittum T.E."/>
        </authorList>
    </citation>
    <scope>NUCLEOTIDE SEQUENCE [LARGE SCALE GENOMIC DNA]</scope>
    <source>
        <strain evidence="3 4">GEO_23_Down_A</strain>
    </source>
</reference>
<feature type="transmembrane region" description="Helical" evidence="1">
    <location>
        <begin position="77"/>
        <end position="95"/>
    </location>
</feature>
<dbReference type="PANTHER" id="PTHR23028">
    <property type="entry name" value="ACETYLTRANSFERASE"/>
    <property type="match status" value="1"/>
</dbReference>
<keyword evidence="1" id="KW-0812">Transmembrane</keyword>
<evidence type="ECO:0000313" key="4">
    <source>
        <dbReference type="Proteomes" id="UP000289016"/>
    </source>
</evidence>
<evidence type="ECO:0000256" key="1">
    <source>
        <dbReference type="SAM" id="Phobius"/>
    </source>
</evidence>
<feature type="transmembrane region" description="Helical" evidence="1">
    <location>
        <begin position="261"/>
        <end position="279"/>
    </location>
</feature>
<dbReference type="PANTHER" id="PTHR23028:SF131">
    <property type="entry name" value="BLR2367 PROTEIN"/>
    <property type="match status" value="1"/>
</dbReference>
<comment type="caution">
    <text evidence="3">The sequence shown here is derived from an EMBL/GenBank/DDBJ whole genome shotgun (WGS) entry which is preliminary data.</text>
</comment>
<feature type="transmembrane region" description="Helical" evidence="1">
    <location>
        <begin position="7"/>
        <end position="25"/>
    </location>
</feature>
<feature type="transmembrane region" description="Helical" evidence="1">
    <location>
        <begin position="182"/>
        <end position="201"/>
    </location>
</feature>
<dbReference type="InterPro" id="IPR002656">
    <property type="entry name" value="Acyl_transf_3_dom"/>
</dbReference>
<dbReference type="Proteomes" id="UP000289016">
    <property type="component" value="Unassembled WGS sequence"/>
</dbReference>